<dbReference type="RefSeq" id="WP_171397869.1">
    <property type="nucleotide sequence ID" value="NZ_CP049838.1"/>
</dbReference>
<name>A0A6M4WRN6_9ACTN</name>
<protein>
    <submittedName>
        <fullName evidence="3">Uncharacterized protein</fullName>
    </submittedName>
</protein>
<gene>
    <name evidence="3" type="ORF">G9272_20145</name>
</gene>
<proteinExistence type="predicted"/>
<keyword evidence="2" id="KW-1133">Transmembrane helix</keyword>
<organism evidence="3 4">
    <name type="scientific">Streptomyces asoensis</name>
    <dbReference type="NCBI Taxonomy" id="249586"/>
    <lineage>
        <taxon>Bacteria</taxon>
        <taxon>Bacillati</taxon>
        <taxon>Actinomycetota</taxon>
        <taxon>Actinomycetes</taxon>
        <taxon>Kitasatosporales</taxon>
        <taxon>Streptomycetaceae</taxon>
        <taxon>Streptomyces</taxon>
    </lineage>
</organism>
<keyword evidence="2" id="KW-0472">Membrane</keyword>
<evidence type="ECO:0000313" key="3">
    <source>
        <dbReference type="EMBL" id="QJT02351.1"/>
    </source>
</evidence>
<dbReference type="AlphaFoldDB" id="A0A6M4WRN6"/>
<dbReference type="Proteomes" id="UP000502665">
    <property type="component" value="Chromosome"/>
</dbReference>
<sequence>MPEEITTATATAPATPAPAPVPTGRTAAQAFGIGCAVLVAVPLILVLGFVGWLAVVTKDASDFPRVAPEEMVSRTVDRSREAYDVLGFTRTIRPGVEKIGVSTENTIGSNYCYRGGLTDETVDGAYSVSHSWALDHVTAEQAIPGLRRLRDHLEDTGWDITSYRENVSGDYWDLYASRSDGDERVSFQWFADRDYFAGGASTPCAVDPGWQPGDDEPAGDELWPPDFGPSAKNGS</sequence>
<feature type="region of interest" description="Disordered" evidence="1">
    <location>
        <begin position="1"/>
        <end position="23"/>
    </location>
</feature>
<evidence type="ECO:0000313" key="4">
    <source>
        <dbReference type="Proteomes" id="UP000502665"/>
    </source>
</evidence>
<evidence type="ECO:0000256" key="2">
    <source>
        <dbReference type="SAM" id="Phobius"/>
    </source>
</evidence>
<dbReference type="EMBL" id="CP049838">
    <property type="protein sequence ID" value="QJT02351.1"/>
    <property type="molecule type" value="Genomic_DNA"/>
</dbReference>
<accession>A0A6M4WRN6</accession>
<feature type="compositionally biased region" description="Low complexity" evidence="1">
    <location>
        <begin position="1"/>
        <end position="14"/>
    </location>
</feature>
<keyword evidence="2" id="KW-0812">Transmembrane</keyword>
<reference evidence="3" key="1">
    <citation type="submission" date="2020-03" db="EMBL/GenBank/DDBJ databases">
        <title>Molecular networking-based the target discovery of potent antiproliferative macrolactams: 5/6/7/16 polycyclic ansamycins and glycosylated trienomycin from Streptomyces cacaoi subsp. asoensis.</title>
        <authorList>
            <person name="Liu L.-L."/>
        </authorList>
    </citation>
    <scope>NUCLEOTIDE SEQUENCE [LARGE SCALE GENOMIC DNA]</scope>
    <source>
        <strain evidence="3">H2S5</strain>
    </source>
</reference>
<evidence type="ECO:0000256" key="1">
    <source>
        <dbReference type="SAM" id="MobiDB-lite"/>
    </source>
</evidence>
<keyword evidence="4" id="KW-1185">Reference proteome</keyword>
<feature type="transmembrane region" description="Helical" evidence="2">
    <location>
        <begin position="30"/>
        <end position="55"/>
    </location>
</feature>
<feature type="region of interest" description="Disordered" evidence="1">
    <location>
        <begin position="202"/>
        <end position="235"/>
    </location>
</feature>